<dbReference type="EMBL" id="HACA01004218">
    <property type="protein sequence ID" value="CDW21579.1"/>
    <property type="molecule type" value="Transcribed_RNA"/>
</dbReference>
<sequence>MYRHHGKELSLVTNVAVHTSILFKKVHKDIHIQVFLTGRVLGYYLTDDMFI</sequence>
<protein>
    <submittedName>
        <fullName evidence="1">Uncharacterized protein</fullName>
    </submittedName>
</protein>
<organism evidence="1">
    <name type="scientific">Lepeophtheirus salmonis</name>
    <name type="common">Salmon louse</name>
    <name type="synonym">Caligus salmonis</name>
    <dbReference type="NCBI Taxonomy" id="72036"/>
    <lineage>
        <taxon>Eukaryota</taxon>
        <taxon>Metazoa</taxon>
        <taxon>Ecdysozoa</taxon>
        <taxon>Arthropoda</taxon>
        <taxon>Crustacea</taxon>
        <taxon>Multicrustacea</taxon>
        <taxon>Hexanauplia</taxon>
        <taxon>Copepoda</taxon>
        <taxon>Siphonostomatoida</taxon>
        <taxon>Caligidae</taxon>
        <taxon>Lepeophtheirus</taxon>
    </lineage>
</organism>
<proteinExistence type="predicted"/>
<accession>A0A0K2T681</accession>
<reference evidence="1" key="1">
    <citation type="submission" date="2014-05" db="EMBL/GenBank/DDBJ databases">
        <authorList>
            <person name="Chronopoulou M."/>
        </authorList>
    </citation>
    <scope>NUCLEOTIDE SEQUENCE</scope>
    <source>
        <tissue evidence="1">Whole organism</tissue>
    </source>
</reference>
<evidence type="ECO:0000313" key="1">
    <source>
        <dbReference type="EMBL" id="CDW21579.1"/>
    </source>
</evidence>
<dbReference type="AlphaFoldDB" id="A0A0K2T681"/>
<name>A0A0K2T681_LEPSM</name>